<dbReference type="InterPro" id="IPR054502">
    <property type="entry name" value="bHLH-TF_ACT-like_plant"/>
</dbReference>
<sequence>MCFTGEKKGGGEISVPRIDKESILKDTIKYLKDLEARIEELESCKNSMEFKPSPRRNSLDVVEQTSDNYENRRKKFRVNKRKACDIDESLHETGSELNRGTPKDGLSPQVKVRIKELEVVIEINCPSRELFLLDFMEAINNLLDAHMVQSSTLDNLVTLTLKSKFRGAATAPSGRSNKHYKELQLSDDEKPDEKVIINRGISGVMTNHAMAEGAESLLFAFKQKYVLGLMQDSARSSHR</sequence>
<dbReference type="Pfam" id="PF22754">
    <property type="entry name" value="bHLH-TF_ACT-like_plant"/>
    <property type="match status" value="1"/>
</dbReference>
<keyword evidence="5" id="KW-0539">Nucleus</keyword>
<feature type="coiled-coil region" evidence="6">
    <location>
        <begin position="24"/>
        <end position="51"/>
    </location>
</feature>
<accession>A0A6A3CDF1</accession>
<dbReference type="Gene3D" id="4.10.280.10">
    <property type="entry name" value="Helix-loop-helix DNA-binding domain"/>
    <property type="match status" value="1"/>
</dbReference>
<dbReference type="GO" id="GO:0005634">
    <property type="term" value="C:nucleus"/>
    <property type="evidence" value="ECO:0007669"/>
    <property type="project" value="UniProtKB-SubCell"/>
</dbReference>
<evidence type="ECO:0000256" key="3">
    <source>
        <dbReference type="ARBA" id="ARBA00023125"/>
    </source>
</evidence>
<evidence type="ECO:0000256" key="1">
    <source>
        <dbReference type="ARBA" id="ARBA00004123"/>
    </source>
</evidence>
<dbReference type="Proteomes" id="UP000436088">
    <property type="component" value="Unassembled WGS sequence"/>
</dbReference>
<evidence type="ECO:0000256" key="6">
    <source>
        <dbReference type="SAM" id="Coils"/>
    </source>
</evidence>
<dbReference type="AlphaFoldDB" id="A0A6A3CDF1"/>
<name>A0A6A3CDF1_HIBSY</name>
<keyword evidence="2" id="KW-0805">Transcription regulation</keyword>
<keyword evidence="4" id="KW-0804">Transcription</keyword>
<evidence type="ECO:0000256" key="5">
    <source>
        <dbReference type="ARBA" id="ARBA00023242"/>
    </source>
</evidence>
<comment type="caution">
    <text evidence="8">The sequence shown here is derived from an EMBL/GenBank/DDBJ whole genome shotgun (WGS) entry which is preliminary data.</text>
</comment>
<keyword evidence="6" id="KW-0175">Coiled coil</keyword>
<evidence type="ECO:0000313" key="8">
    <source>
        <dbReference type="EMBL" id="KAE8726737.1"/>
    </source>
</evidence>
<evidence type="ECO:0000313" key="9">
    <source>
        <dbReference type="Proteomes" id="UP000436088"/>
    </source>
</evidence>
<dbReference type="EMBL" id="VEPZ02000344">
    <property type="protein sequence ID" value="KAE8726737.1"/>
    <property type="molecule type" value="Genomic_DNA"/>
</dbReference>
<organism evidence="8 9">
    <name type="scientific">Hibiscus syriacus</name>
    <name type="common">Rose of Sharon</name>
    <dbReference type="NCBI Taxonomy" id="106335"/>
    <lineage>
        <taxon>Eukaryota</taxon>
        <taxon>Viridiplantae</taxon>
        <taxon>Streptophyta</taxon>
        <taxon>Embryophyta</taxon>
        <taxon>Tracheophyta</taxon>
        <taxon>Spermatophyta</taxon>
        <taxon>Magnoliopsida</taxon>
        <taxon>eudicotyledons</taxon>
        <taxon>Gunneridae</taxon>
        <taxon>Pentapetalae</taxon>
        <taxon>rosids</taxon>
        <taxon>malvids</taxon>
        <taxon>Malvales</taxon>
        <taxon>Malvaceae</taxon>
        <taxon>Malvoideae</taxon>
        <taxon>Hibiscus</taxon>
    </lineage>
</organism>
<feature type="domain" description="Plant bHLH transcription factor ACT-like" evidence="7">
    <location>
        <begin position="109"/>
        <end position="165"/>
    </location>
</feature>
<dbReference type="PANTHER" id="PTHR46266">
    <property type="entry name" value="TRANSCRIPTION FACTOR TT8"/>
    <property type="match status" value="1"/>
</dbReference>
<evidence type="ECO:0000256" key="2">
    <source>
        <dbReference type="ARBA" id="ARBA00023015"/>
    </source>
</evidence>
<comment type="subcellular location">
    <subcellularLocation>
        <location evidence="1">Nucleus</location>
    </subcellularLocation>
</comment>
<keyword evidence="9" id="KW-1185">Reference proteome</keyword>
<proteinExistence type="predicted"/>
<dbReference type="InterPro" id="IPR036638">
    <property type="entry name" value="HLH_DNA-bd_sf"/>
</dbReference>
<gene>
    <name evidence="8" type="ORF">F3Y22_tig00006396pilonHSYRG00007</name>
</gene>
<dbReference type="PANTHER" id="PTHR46266:SF1">
    <property type="entry name" value="TRANSCRIPTION FACTOR MYC1"/>
    <property type="match status" value="1"/>
</dbReference>
<dbReference type="GO" id="GO:0046983">
    <property type="term" value="F:protein dimerization activity"/>
    <property type="evidence" value="ECO:0007669"/>
    <property type="project" value="InterPro"/>
</dbReference>
<evidence type="ECO:0000256" key="4">
    <source>
        <dbReference type="ARBA" id="ARBA00023163"/>
    </source>
</evidence>
<reference evidence="8" key="1">
    <citation type="submission" date="2019-09" db="EMBL/GenBank/DDBJ databases">
        <title>Draft genome information of white flower Hibiscus syriacus.</title>
        <authorList>
            <person name="Kim Y.-M."/>
        </authorList>
    </citation>
    <scope>NUCLEOTIDE SEQUENCE [LARGE SCALE GENOMIC DNA]</scope>
    <source>
        <strain evidence="8">YM2019G1</strain>
    </source>
</reference>
<dbReference type="GO" id="GO:0080090">
    <property type="term" value="P:regulation of primary metabolic process"/>
    <property type="evidence" value="ECO:0007669"/>
    <property type="project" value="UniProtKB-ARBA"/>
</dbReference>
<keyword evidence="3" id="KW-0238">DNA-binding</keyword>
<evidence type="ECO:0000259" key="7">
    <source>
        <dbReference type="Pfam" id="PF22754"/>
    </source>
</evidence>
<protein>
    <recommendedName>
        <fullName evidence="7">Plant bHLH transcription factor ACT-like domain-containing protein</fullName>
    </recommendedName>
</protein>